<reference evidence="1 2" key="1">
    <citation type="submission" date="2009-07" db="EMBL/GenBank/DDBJ databases">
        <authorList>
            <person name="Madupu R."/>
            <person name="Sebastian Y."/>
            <person name="Durkin A.S."/>
            <person name="Torralba M."/>
            <person name="Methe B."/>
            <person name="Sutton G.G."/>
            <person name="Strausberg R.L."/>
            <person name="Nelson K.E."/>
        </authorList>
    </citation>
    <scope>NUCLEOTIDE SEQUENCE [LARGE SCALE GENOMIC DNA]</scope>
    <source>
        <strain evidence="1 2">RM3268</strain>
    </source>
</reference>
<accession>C8PH27</accession>
<organism evidence="1 2">
    <name type="scientific">Campylobacter gracilis RM3268</name>
    <dbReference type="NCBI Taxonomy" id="553220"/>
    <lineage>
        <taxon>Bacteria</taxon>
        <taxon>Pseudomonadati</taxon>
        <taxon>Campylobacterota</taxon>
        <taxon>Epsilonproteobacteria</taxon>
        <taxon>Campylobacterales</taxon>
        <taxon>Campylobacteraceae</taxon>
        <taxon>Campylobacter</taxon>
    </lineage>
</organism>
<gene>
    <name evidence="1" type="ORF">CAMGR0001_2216</name>
</gene>
<protein>
    <submittedName>
        <fullName evidence="1">Uncharacterized protein</fullName>
    </submittedName>
</protein>
<dbReference type="AlphaFoldDB" id="C8PH27"/>
<keyword evidence="2" id="KW-1185">Reference proteome</keyword>
<dbReference type="EMBL" id="ACYG01000022">
    <property type="protein sequence ID" value="EEV17848.1"/>
    <property type="molecule type" value="Genomic_DNA"/>
</dbReference>
<evidence type="ECO:0000313" key="1">
    <source>
        <dbReference type="EMBL" id="EEV17848.1"/>
    </source>
</evidence>
<name>C8PH27_9BACT</name>
<dbReference type="Proteomes" id="UP000005709">
    <property type="component" value="Unassembled WGS sequence"/>
</dbReference>
<evidence type="ECO:0000313" key="2">
    <source>
        <dbReference type="Proteomes" id="UP000005709"/>
    </source>
</evidence>
<comment type="caution">
    <text evidence="1">The sequence shown here is derived from an EMBL/GenBank/DDBJ whole genome shotgun (WGS) entry which is preliminary data.</text>
</comment>
<proteinExistence type="predicted"/>
<sequence length="38" mass="4528">MLLRRSVVAVHDIDALLHIFSFKFKPFARRILKFQSAR</sequence>